<dbReference type="GO" id="GO:0046872">
    <property type="term" value="F:metal ion binding"/>
    <property type="evidence" value="ECO:0007669"/>
    <property type="project" value="UniProtKB-KW"/>
</dbReference>
<organism evidence="6 7">
    <name type="scientific">Virgibacillus phasianinus</name>
    <dbReference type="NCBI Taxonomy" id="2017483"/>
    <lineage>
        <taxon>Bacteria</taxon>
        <taxon>Bacillati</taxon>
        <taxon>Bacillota</taxon>
        <taxon>Bacilli</taxon>
        <taxon>Bacillales</taxon>
        <taxon>Bacillaceae</taxon>
        <taxon>Virgibacillus</taxon>
    </lineage>
</organism>
<gene>
    <name evidence="6" type="ORF">CFK37_06910</name>
</gene>
<protein>
    <submittedName>
        <fullName evidence="6">Iron-binding protein</fullName>
    </submittedName>
</protein>
<keyword evidence="1" id="KW-0001">2Fe-2S</keyword>
<keyword evidence="7" id="KW-1185">Reference proteome</keyword>
<dbReference type="Gene3D" id="3.40.5.90">
    <property type="entry name" value="CDGSH iron-sulfur domain, mitoNEET-type"/>
    <property type="match status" value="1"/>
</dbReference>
<evidence type="ECO:0000313" key="6">
    <source>
        <dbReference type="EMBL" id="ASK61908.1"/>
    </source>
</evidence>
<dbReference type="AlphaFoldDB" id="A0A220U191"/>
<sequence length="66" mass="7273">MSDKLQIKVNDNGSLRVSGDIELVDGEGNAYTTKRIFSLCRCGHSSTKPFCDGTHKKIGFESKPRV</sequence>
<dbReference type="InterPro" id="IPR018967">
    <property type="entry name" value="FeS-contain_CDGSH-typ"/>
</dbReference>
<keyword evidence="2" id="KW-0479">Metal-binding</keyword>
<evidence type="ECO:0000256" key="2">
    <source>
        <dbReference type="ARBA" id="ARBA00022723"/>
    </source>
</evidence>
<accession>A0A220U191</accession>
<dbReference type="SMART" id="SM00704">
    <property type="entry name" value="ZnF_CDGSH"/>
    <property type="match status" value="1"/>
</dbReference>
<dbReference type="OrthoDB" id="9795032at2"/>
<proteinExistence type="predicted"/>
<keyword evidence="4" id="KW-0411">Iron-sulfur</keyword>
<dbReference type="RefSeq" id="WP_089061168.1">
    <property type="nucleotide sequence ID" value="NZ_CP022315.1"/>
</dbReference>
<evidence type="ECO:0000256" key="3">
    <source>
        <dbReference type="ARBA" id="ARBA00023004"/>
    </source>
</evidence>
<reference evidence="6 7" key="1">
    <citation type="submission" date="2017-07" db="EMBL/GenBank/DDBJ databases">
        <title>Virgibacillus sp. LM2416.</title>
        <authorList>
            <person name="Tak E.J."/>
            <person name="Bae J.-W."/>
        </authorList>
    </citation>
    <scope>NUCLEOTIDE SEQUENCE [LARGE SCALE GENOMIC DNA]</scope>
    <source>
        <strain evidence="6 7">LM2416</strain>
    </source>
</reference>
<evidence type="ECO:0000256" key="1">
    <source>
        <dbReference type="ARBA" id="ARBA00022714"/>
    </source>
</evidence>
<feature type="domain" description="Iron-binding zinc finger CDGSH type" evidence="5">
    <location>
        <begin position="16"/>
        <end position="61"/>
    </location>
</feature>
<dbReference type="InterPro" id="IPR042216">
    <property type="entry name" value="MitoNEET_CISD"/>
</dbReference>
<dbReference type="Proteomes" id="UP000198312">
    <property type="component" value="Chromosome"/>
</dbReference>
<dbReference type="KEGG" id="vil:CFK37_06910"/>
<dbReference type="GO" id="GO:0005737">
    <property type="term" value="C:cytoplasm"/>
    <property type="evidence" value="ECO:0007669"/>
    <property type="project" value="UniProtKB-ARBA"/>
</dbReference>
<dbReference type="Pfam" id="PF09360">
    <property type="entry name" value="zf-CDGSH"/>
    <property type="match status" value="1"/>
</dbReference>
<evidence type="ECO:0000259" key="5">
    <source>
        <dbReference type="SMART" id="SM00704"/>
    </source>
</evidence>
<evidence type="ECO:0000313" key="7">
    <source>
        <dbReference type="Proteomes" id="UP000198312"/>
    </source>
</evidence>
<keyword evidence="3" id="KW-0408">Iron</keyword>
<dbReference type="GO" id="GO:0051537">
    <property type="term" value="F:2 iron, 2 sulfur cluster binding"/>
    <property type="evidence" value="ECO:0007669"/>
    <property type="project" value="UniProtKB-KW"/>
</dbReference>
<dbReference type="EMBL" id="CP022315">
    <property type="protein sequence ID" value="ASK61908.1"/>
    <property type="molecule type" value="Genomic_DNA"/>
</dbReference>
<evidence type="ECO:0000256" key="4">
    <source>
        <dbReference type="ARBA" id="ARBA00023014"/>
    </source>
</evidence>
<name>A0A220U191_9BACI</name>